<feature type="region of interest" description="Disordered" evidence="1">
    <location>
        <begin position="257"/>
        <end position="276"/>
    </location>
</feature>
<reference evidence="5" key="4">
    <citation type="journal article" date="2016" name="Gigascience">
        <title>De novo construction of an expanded transcriptome assembly for the western tarnished plant bug, Lygus hesperus.</title>
        <authorList>
            <person name="Tassone E.E."/>
            <person name="Geib S.M."/>
            <person name="Hall B."/>
            <person name="Fabrick J.A."/>
            <person name="Brent C.S."/>
            <person name="Hull J.J."/>
        </authorList>
    </citation>
    <scope>NUCLEOTIDE SEQUENCE</scope>
</reference>
<feature type="domain" description="UBC core" evidence="2">
    <location>
        <begin position="67"/>
        <end position="215"/>
    </location>
</feature>
<evidence type="ECO:0000313" key="5">
    <source>
        <dbReference type="EMBL" id="JAQ07528.1"/>
    </source>
</evidence>
<name>A0A0A9W2R7_LYGHE</name>
<dbReference type="CDD" id="cd23814">
    <property type="entry name" value="UEV_AKTIP"/>
    <property type="match status" value="1"/>
</dbReference>
<organism evidence="3">
    <name type="scientific">Lygus hesperus</name>
    <name type="common">Western plant bug</name>
    <dbReference type="NCBI Taxonomy" id="30085"/>
    <lineage>
        <taxon>Eukaryota</taxon>
        <taxon>Metazoa</taxon>
        <taxon>Ecdysozoa</taxon>
        <taxon>Arthropoda</taxon>
        <taxon>Hexapoda</taxon>
        <taxon>Insecta</taxon>
        <taxon>Pterygota</taxon>
        <taxon>Neoptera</taxon>
        <taxon>Paraneoptera</taxon>
        <taxon>Hemiptera</taxon>
        <taxon>Heteroptera</taxon>
        <taxon>Panheteroptera</taxon>
        <taxon>Cimicomorpha</taxon>
        <taxon>Miridae</taxon>
        <taxon>Mirini</taxon>
        <taxon>Lygus</taxon>
    </lineage>
</organism>
<dbReference type="EMBL" id="GBRD01017024">
    <property type="protein sequence ID" value="JAG48803.1"/>
    <property type="molecule type" value="Transcribed_RNA"/>
</dbReference>
<dbReference type="PROSITE" id="PS50127">
    <property type="entry name" value="UBC_2"/>
    <property type="match status" value="1"/>
</dbReference>
<feature type="region of interest" description="Disordered" evidence="1">
    <location>
        <begin position="1"/>
        <end position="21"/>
    </location>
</feature>
<dbReference type="EMBL" id="GBHO01044464">
    <property type="protein sequence ID" value="JAF99139.1"/>
    <property type="molecule type" value="Transcribed_RNA"/>
</dbReference>
<dbReference type="PANTHER" id="PTHR24067">
    <property type="entry name" value="UBIQUITIN-CONJUGATING ENZYME E2"/>
    <property type="match status" value="1"/>
</dbReference>
<dbReference type="AlphaFoldDB" id="A0A0A9W2R7"/>
<dbReference type="InterPro" id="IPR050113">
    <property type="entry name" value="Ub_conjugating_enzyme"/>
</dbReference>
<dbReference type="InterPro" id="IPR000608">
    <property type="entry name" value="UBC"/>
</dbReference>
<dbReference type="EMBL" id="GDHC01011101">
    <property type="protein sequence ID" value="JAQ07528.1"/>
    <property type="molecule type" value="Transcribed_RNA"/>
</dbReference>
<gene>
    <name evidence="5" type="primary">v1g232160_0</name>
    <name evidence="3" type="ORF">CM83_30468</name>
    <name evidence="5" type="ORF">g.26626</name>
</gene>
<reference evidence="3" key="1">
    <citation type="journal article" date="2014" name="PLoS ONE">
        <title>Transcriptome-Based Identification of ABC Transporters in the Western Tarnished Plant Bug Lygus hesperus.</title>
        <authorList>
            <person name="Hull J.J."/>
            <person name="Chaney K."/>
            <person name="Geib S.M."/>
            <person name="Fabrick J.A."/>
            <person name="Brent C.S."/>
            <person name="Walsh D."/>
            <person name="Lavine L.C."/>
        </authorList>
    </citation>
    <scope>NUCLEOTIDE SEQUENCE</scope>
</reference>
<reference evidence="4" key="3">
    <citation type="submission" date="2014-09" db="EMBL/GenBank/DDBJ databases">
        <authorList>
            <person name="Magalhaes I.L.F."/>
            <person name="Oliveira U."/>
            <person name="Santos F.R."/>
            <person name="Vidigal T.H.D.A."/>
            <person name="Brescovit A.D."/>
            <person name="Santos A.J."/>
        </authorList>
    </citation>
    <scope>NUCLEOTIDE SEQUENCE</scope>
</reference>
<dbReference type="InterPro" id="IPR016135">
    <property type="entry name" value="UBQ-conjugating_enzyme/RWD"/>
</dbReference>
<evidence type="ECO:0000313" key="4">
    <source>
        <dbReference type="EMBL" id="JAG48803.1"/>
    </source>
</evidence>
<evidence type="ECO:0000313" key="3">
    <source>
        <dbReference type="EMBL" id="JAF99139.1"/>
    </source>
</evidence>
<evidence type="ECO:0000259" key="2">
    <source>
        <dbReference type="PROSITE" id="PS50127"/>
    </source>
</evidence>
<dbReference type="Pfam" id="PF00179">
    <property type="entry name" value="UQ_con"/>
    <property type="match status" value="1"/>
</dbReference>
<evidence type="ECO:0000256" key="1">
    <source>
        <dbReference type="SAM" id="MobiDB-lite"/>
    </source>
</evidence>
<dbReference type="Gene3D" id="3.10.110.10">
    <property type="entry name" value="Ubiquitin Conjugating Enzyme"/>
    <property type="match status" value="1"/>
</dbReference>
<dbReference type="SUPFAM" id="SSF54495">
    <property type="entry name" value="UBC-like"/>
    <property type="match status" value="1"/>
</dbReference>
<dbReference type="SMART" id="SM00212">
    <property type="entry name" value="UBCc"/>
    <property type="match status" value="1"/>
</dbReference>
<feature type="region of interest" description="Disordered" evidence="1">
    <location>
        <begin position="283"/>
        <end position="309"/>
    </location>
</feature>
<protein>
    <submittedName>
        <fullName evidence="5">Protein AKTIP</fullName>
    </submittedName>
</protein>
<sequence>MSQKHVPARASASSAPDQTGADAFQRHGSIRKVLHSLVGNDSLLGKSAKMLDRPKTKFEDETYSEYFREYSIIFEYNTLCDRLIPGLYVIPSANSCLTWYGVMFIRSGPYSGGVFRLTMEIPEDFPNSLPPKVFMDPGLYHPAVHPSTHELNVHDVFPRWSRTANRLWQVLEYTHSIFQQISIKFPLNKDAAELYETNKDEFNKKASECADKCAADTLSSVYHDISDAHFIRFSPFEESVHSSALAALLTSTRNTSMKEQAAAAPQRGDGRPLGLSWVQMGSIKPCSRPETSLGPQPRPVKHKPPSSSS</sequence>
<feature type="compositionally biased region" description="Basic residues" evidence="1">
    <location>
        <begin position="299"/>
        <end position="309"/>
    </location>
</feature>
<accession>A0A0A9W2R7</accession>
<proteinExistence type="predicted"/>
<reference evidence="3" key="2">
    <citation type="submission" date="2014-07" db="EMBL/GenBank/DDBJ databases">
        <authorList>
            <person name="Hull J."/>
        </authorList>
    </citation>
    <scope>NUCLEOTIDE SEQUENCE</scope>
</reference>